<accession>A0ABR3BH94</accession>
<evidence type="ECO:0000313" key="3">
    <source>
        <dbReference type="Proteomes" id="UP001448207"/>
    </source>
</evidence>
<reference evidence="2 3" key="1">
    <citation type="submission" date="2024-04" db="EMBL/GenBank/DDBJ databases">
        <title>Symmetric and asymmetric DNA N6-adenine methylation regulates different biological responses in Mucorales.</title>
        <authorList>
            <consortium name="Lawrence Berkeley National Laboratory"/>
            <person name="Lax C."/>
            <person name="Mondo S.J."/>
            <person name="Osorio-Concepcion M."/>
            <person name="Muszewska A."/>
            <person name="Corrochano-Luque M."/>
            <person name="Gutierrez G."/>
            <person name="Riley R."/>
            <person name="Lipzen A."/>
            <person name="Guo J."/>
            <person name="Hundley H."/>
            <person name="Amirebrahimi M."/>
            <person name="Ng V."/>
            <person name="Lorenzo-Gutierrez D."/>
            <person name="Binder U."/>
            <person name="Yang J."/>
            <person name="Song Y."/>
            <person name="Canovas D."/>
            <person name="Navarro E."/>
            <person name="Freitag M."/>
            <person name="Gabaldon T."/>
            <person name="Grigoriev I.V."/>
            <person name="Corrochano L.M."/>
            <person name="Nicolas F.E."/>
            <person name="Garre V."/>
        </authorList>
    </citation>
    <scope>NUCLEOTIDE SEQUENCE [LARGE SCALE GENOMIC DNA]</scope>
    <source>
        <strain evidence="2 3">L51</strain>
    </source>
</reference>
<evidence type="ECO:0000313" key="2">
    <source>
        <dbReference type="EMBL" id="KAL0097775.1"/>
    </source>
</evidence>
<dbReference type="Proteomes" id="UP001448207">
    <property type="component" value="Unassembled WGS sequence"/>
</dbReference>
<name>A0ABR3BH94_PHYBL</name>
<proteinExistence type="predicted"/>
<feature type="transmembrane region" description="Helical" evidence="1">
    <location>
        <begin position="84"/>
        <end position="101"/>
    </location>
</feature>
<keyword evidence="3" id="KW-1185">Reference proteome</keyword>
<evidence type="ECO:0000256" key="1">
    <source>
        <dbReference type="SAM" id="Phobius"/>
    </source>
</evidence>
<keyword evidence="1" id="KW-1133">Transmembrane helix</keyword>
<evidence type="ECO:0008006" key="4">
    <source>
        <dbReference type="Google" id="ProtNLM"/>
    </source>
</evidence>
<sequence length="110" mass="13168">MGQEKKQIPKDKKCYPFPTCQLTQKSFIQILTHTRTHARTHTRTHAHTYTHIYYLILSFISFFHSLQPFTCLIFLPFFFTNLKLPTTHILLPSLFLLKFYIPKAREIHML</sequence>
<gene>
    <name evidence="2" type="ORF">J3Q64DRAFT_1715128</name>
</gene>
<dbReference type="EMBL" id="JBCLYO010000001">
    <property type="protein sequence ID" value="KAL0097775.1"/>
    <property type="molecule type" value="Genomic_DNA"/>
</dbReference>
<keyword evidence="1" id="KW-0812">Transmembrane</keyword>
<feature type="transmembrane region" description="Helical" evidence="1">
    <location>
        <begin position="52"/>
        <end position="78"/>
    </location>
</feature>
<protein>
    <recommendedName>
        <fullName evidence="4">C2H2-type zinc finger transcription factor</fullName>
    </recommendedName>
</protein>
<comment type="caution">
    <text evidence="2">The sequence shown here is derived from an EMBL/GenBank/DDBJ whole genome shotgun (WGS) entry which is preliminary data.</text>
</comment>
<keyword evidence="1" id="KW-0472">Membrane</keyword>
<organism evidence="2 3">
    <name type="scientific">Phycomyces blakesleeanus</name>
    <dbReference type="NCBI Taxonomy" id="4837"/>
    <lineage>
        <taxon>Eukaryota</taxon>
        <taxon>Fungi</taxon>
        <taxon>Fungi incertae sedis</taxon>
        <taxon>Mucoromycota</taxon>
        <taxon>Mucoromycotina</taxon>
        <taxon>Mucoromycetes</taxon>
        <taxon>Mucorales</taxon>
        <taxon>Phycomycetaceae</taxon>
        <taxon>Phycomyces</taxon>
    </lineage>
</organism>